<accession>A0A0A9H9T9</accession>
<sequence>MGLYVFFLFFRFSMSSLIINCLSPRLIFSNFSLIRPS</sequence>
<reference evidence="1" key="2">
    <citation type="journal article" date="2015" name="Data Brief">
        <title>Shoot transcriptome of the giant reed, Arundo donax.</title>
        <authorList>
            <person name="Barrero R.A."/>
            <person name="Guerrero F.D."/>
            <person name="Moolhuijzen P."/>
            <person name="Goolsby J.A."/>
            <person name="Tidwell J."/>
            <person name="Bellgard S.E."/>
            <person name="Bellgard M.I."/>
        </authorList>
    </citation>
    <scope>NUCLEOTIDE SEQUENCE</scope>
    <source>
        <tissue evidence="1">Shoot tissue taken approximately 20 cm above the soil surface</tissue>
    </source>
</reference>
<organism evidence="1">
    <name type="scientific">Arundo donax</name>
    <name type="common">Giant reed</name>
    <name type="synonym">Donax arundinaceus</name>
    <dbReference type="NCBI Taxonomy" id="35708"/>
    <lineage>
        <taxon>Eukaryota</taxon>
        <taxon>Viridiplantae</taxon>
        <taxon>Streptophyta</taxon>
        <taxon>Embryophyta</taxon>
        <taxon>Tracheophyta</taxon>
        <taxon>Spermatophyta</taxon>
        <taxon>Magnoliopsida</taxon>
        <taxon>Liliopsida</taxon>
        <taxon>Poales</taxon>
        <taxon>Poaceae</taxon>
        <taxon>PACMAD clade</taxon>
        <taxon>Arundinoideae</taxon>
        <taxon>Arundineae</taxon>
        <taxon>Arundo</taxon>
    </lineage>
</organism>
<reference evidence="1" key="1">
    <citation type="submission" date="2014-09" db="EMBL/GenBank/DDBJ databases">
        <authorList>
            <person name="Magalhaes I.L.F."/>
            <person name="Oliveira U."/>
            <person name="Santos F.R."/>
            <person name="Vidigal T.H.D.A."/>
            <person name="Brescovit A.D."/>
            <person name="Santos A.J."/>
        </authorList>
    </citation>
    <scope>NUCLEOTIDE SEQUENCE</scope>
    <source>
        <tissue evidence="1">Shoot tissue taken approximately 20 cm above the soil surface</tissue>
    </source>
</reference>
<dbReference type="AlphaFoldDB" id="A0A0A9H9T9"/>
<protein>
    <submittedName>
        <fullName evidence="1">Uncharacterized protein</fullName>
    </submittedName>
</protein>
<proteinExistence type="predicted"/>
<name>A0A0A9H9T9_ARUDO</name>
<evidence type="ECO:0000313" key="1">
    <source>
        <dbReference type="EMBL" id="JAE29648.1"/>
    </source>
</evidence>
<dbReference type="EMBL" id="GBRH01168248">
    <property type="protein sequence ID" value="JAE29648.1"/>
    <property type="molecule type" value="Transcribed_RNA"/>
</dbReference>